<dbReference type="RefSeq" id="WP_211871865.1">
    <property type="nucleotide sequence ID" value="NZ_JAAEDI010000041.1"/>
</dbReference>
<dbReference type="EMBL" id="JAAEDI010000041">
    <property type="protein sequence ID" value="MBR0653160.1"/>
    <property type="molecule type" value="Genomic_DNA"/>
</dbReference>
<organism evidence="1 2">
    <name type="scientific">Neoroseomonas terrae</name>
    <dbReference type="NCBI Taxonomy" id="424799"/>
    <lineage>
        <taxon>Bacteria</taxon>
        <taxon>Pseudomonadati</taxon>
        <taxon>Pseudomonadota</taxon>
        <taxon>Alphaproteobacteria</taxon>
        <taxon>Acetobacterales</taxon>
        <taxon>Acetobacteraceae</taxon>
        <taxon>Neoroseomonas</taxon>
    </lineage>
</organism>
<keyword evidence="2" id="KW-1185">Reference proteome</keyword>
<evidence type="ECO:0000313" key="2">
    <source>
        <dbReference type="Proteomes" id="UP000698752"/>
    </source>
</evidence>
<accession>A0ABS5EQ46</accession>
<sequence>MTFSLAALDPATGMFGIASSSSSIAVGNRCPWARAGVGAVLTQHRTDTRAGPLGLDLLARGYSAKETVDLLVAGSEHPGQRQFAALDREGRAAFFNGPQIESINSGCIGTGCVAAGNFLATADVSTAMVQAFEASPAGAFVERLLAALDAGVAAGGETQPVMAAALLVVDRHSWPLVDLRVDFEPDPHLTLRRLWRSYEPLVDRFVTQVLRPYELKPLINSALTI</sequence>
<dbReference type="InterPro" id="IPR010430">
    <property type="entry name" value="DUF1028"/>
</dbReference>
<gene>
    <name evidence="1" type="ORF">GXW78_26120</name>
</gene>
<reference evidence="2" key="1">
    <citation type="journal article" date="2021" name="Syst. Appl. Microbiol.">
        <title>Roseomonas hellenica sp. nov., isolated from roots of wild-growing Alkanna tinctoria.</title>
        <authorList>
            <person name="Rat A."/>
            <person name="Naranjo H.D."/>
            <person name="Lebbe L."/>
            <person name="Cnockaert M."/>
            <person name="Krigas N."/>
            <person name="Grigoriadou K."/>
            <person name="Maloupa E."/>
            <person name="Willems A."/>
        </authorList>
    </citation>
    <scope>NUCLEOTIDE SEQUENCE [LARGE SCALE GENOMIC DNA]</scope>
    <source>
        <strain evidence="2">LMG 31159</strain>
    </source>
</reference>
<dbReference type="Proteomes" id="UP000698752">
    <property type="component" value="Unassembled WGS sequence"/>
</dbReference>
<name>A0ABS5EQ46_9PROT</name>
<comment type="caution">
    <text evidence="1">The sequence shown here is derived from an EMBL/GenBank/DDBJ whole genome shotgun (WGS) entry which is preliminary data.</text>
</comment>
<dbReference type="Pfam" id="PF06267">
    <property type="entry name" value="DUF1028"/>
    <property type="match status" value="1"/>
</dbReference>
<dbReference type="SUPFAM" id="SSF56235">
    <property type="entry name" value="N-terminal nucleophile aminohydrolases (Ntn hydrolases)"/>
    <property type="match status" value="1"/>
</dbReference>
<dbReference type="InterPro" id="IPR029055">
    <property type="entry name" value="Ntn_hydrolases_N"/>
</dbReference>
<protein>
    <submittedName>
        <fullName evidence="1">DUF1028 domain-containing protein</fullName>
    </submittedName>
</protein>
<evidence type="ECO:0000313" key="1">
    <source>
        <dbReference type="EMBL" id="MBR0653160.1"/>
    </source>
</evidence>
<proteinExistence type="predicted"/>
<dbReference type="PANTHER" id="PTHR39328:SF1">
    <property type="entry name" value="BLL2871 PROTEIN"/>
    <property type="match status" value="1"/>
</dbReference>
<dbReference type="Gene3D" id="3.60.20.10">
    <property type="entry name" value="Glutamine Phosphoribosylpyrophosphate, subunit 1, domain 1"/>
    <property type="match status" value="1"/>
</dbReference>
<dbReference type="PANTHER" id="PTHR39328">
    <property type="entry name" value="BLL2871 PROTEIN"/>
    <property type="match status" value="1"/>
</dbReference>